<feature type="chain" id="PRO_5047027543" description="DUF945 domain-containing protein" evidence="1">
    <location>
        <begin position="22"/>
        <end position="627"/>
    </location>
</feature>
<proteinExistence type="predicted"/>
<name>A0ABV6YC76_9HYPH</name>
<reference evidence="2 3" key="1">
    <citation type="submission" date="2024-09" db="EMBL/GenBank/DDBJ databases">
        <title>Nodulacao em especies de Leguminosae Basais da Amazonia e Caracterizacao dos Rizobios e Bacterias Associadas aos Nodulos.</title>
        <authorList>
            <person name="Jambeiro I.C.A."/>
            <person name="Lopes I.S."/>
            <person name="Aguiar E.R.G.R."/>
            <person name="Santos A.F.J."/>
            <person name="Dos Santos J.M.F."/>
            <person name="Gross E."/>
        </authorList>
    </citation>
    <scope>NUCLEOTIDE SEQUENCE [LARGE SCALE GENOMIC DNA]</scope>
    <source>
        <strain evidence="2 3">BRUESC1165</strain>
    </source>
</reference>
<dbReference type="RefSeq" id="WP_377030710.1">
    <property type="nucleotide sequence ID" value="NZ_JBHOMY010000080.1"/>
</dbReference>
<sequence>MRLRYRAGVCALALMAGSAAMQFEPAVVRNLASGQGDRHVSVEAIRVPLWSAAFAQSADSFSLDNVRFTWGDLTYEVKRIDFSGVTVSRSEVESLFSSASEPLADRLMRISARQVTAPEIKVTQKLGQQTQTIFYRNISLNDVVQGQVAKAVIGAMAIERTGAKGNVLFSYGQTTLSDLNTPAFVRLYETKDASASAPMTRIYGAVTMENLDMVDSGENMSVQIARVSARDVMARPTQDSWGSTLAFLTEMGGKNNLSTEEESRLRTAMVDIAGAFDIGFMEAADIRIKATPKKGAEAKDRKPSVIGRIDRFAYTGSTGSQPADTRLEGLEIGDQEGRVKVGTISLTGFSLTPSLNGLKALQGKPTEDLDQEALRSLIPTLGTLRLSGIDVDVPNKAGDKTTERVNFTLKDFEVTADKPVNGLPTNIRIEQRNLVIALPATSTDDLVKQLAALGYKTLDSSFLVAATWNEAANEIALKEVSVQGQDMGALSLTGTIGNVTKDLFSPDEATAAAALIGAKAKAADIVVEDKGLLGRYLAQAAKEQKTTPEALRTIYASAAPFVVSSIMGNSEQAKTLGQAVGRFIGKPGKLTINAQPKNPSGFGVMDAMLASDPKEALAKLNISATVE</sequence>
<keyword evidence="3" id="KW-1185">Reference proteome</keyword>
<dbReference type="EMBL" id="JBHOMY010000080">
    <property type="protein sequence ID" value="MFC1458892.1"/>
    <property type="molecule type" value="Genomic_DNA"/>
</dbReference>
<evidence type="ECO:0000313" key="3">
    <source>
        <dbReference type="Proteomes" id="UP001593940"/>
    </source>
</evidence>
<organism evidence="2 3">
    <name type="scientific">Microvirga arabica</name>
    <dbReference type="NCBI Taxonomy" id="1128671"/>
    <lineage>
        <taxon>Bacteria</taxon>
        <taxon>Pseudomonadati</taxon>
        <taxon>Pseudomonadota</taxon>
        <taxon>Alphaproteobacteria</taxon>
        <taxon>Hyphomicrobiales</taxon>
        <taxon>Methylobacteriaceae</taxon>
        <taxon>Microvirga</taxon>
    </lineage>
</organism>
<dbReference type="Proteomes" id="UP001593940">
    <property type="component" value="Unassembled WGS sequence"/>
</dbReference>
<gene>
    <name evidence="2" type="ORF">ACETIH_19760</name>
</gene>
<protein>
    <recommendedName>
        <fullName evidence="4">DUF945 domain-containing protein</fullName>
    </recommendedName>
</protein>
<evidence type="ECO:0000256" key="1">
    <source>
        <dbReference type="SAM" id="SignalP"/>
    </source>
</evidence>
<comment type="caution">
    <text evidence="2">The sequence shown here is derived from an EMBL/GenBank/DDBJ whole genome shotgun (WGS) entry which is preliminary data.</text>
</comment>
<evidence type="ECO:0008006" key="4">
    <source>
        <dbReference type="Google" id="ProtNLM"/>
    </source>
</evidence>
<feature type="signal peptide" evidence="1">
    <location>
        <begin position="1"/>
        <end position="21"/>
    </location>
</feature>
<evidence type="ECO:0000313" key="2">
    <source>
        <dbReference type="EMBL" id="MFC1458892.1"/>
    </source>
</evidence>
<keyword evidence="1" id="KW-0732">Signal</keyword>
<accession>A0ABV6YC76</accession>